<keyword evidence="2 3" id="KW-0378">Hydrolase</keyword>
<evidence type="ECO:0000256" key="2">
    <source>
        <dbReference type="ARBA" id="ARBA00022801"/>
    </source>
</evidence>
<protein>
    <recommendedName>
        <fullName evidence="3">Carboxylic ester hydrolase</fullName>
        <ecNumber evidence="3">3.1.1.-</ecNumber>
    </recommendedName>
</protein>
<dbReference type="InterPro" id="IPR050309">
    <property type="entry name" value="Type-B_Carboxylest/Lipase"/>
</dbReference>
<dbReference type="EMBL" id="ML742093">
    <property type="protein sequence ID" value="KAE8150467.1"/>
    <property type="molecule type" value="Genomic_DNA"/>
</dbReference>
<dbReference type="InterPro" id="IPR019826">
    <property type="entry name" value="Carboxylesterase_B_AS"/>
</dbReference>
<feature type="signal peptide" evidence="3">
    <location>
        <begin position="1"/>
        <end position="24"/>
    </location>
</feature>
<dbReference type="SUPFAM" id="SSF53474">
    <property type="entry name" value="alpha/beta-Hydrolases"/>
    <property type="match status" value="1"/>
</dbReference>
<evidence type="ECO:0000313" key="5">
    <source>
        <dbReference type="EMBL" id="KAE8150467.1"/>
    </source>
</evidence>
<dbReference type="PROSITE" id="PS00941">
    <property type="entry name" value="CARBOXYLESTERASE_B_2"/>
    <property type="match status" value="1"/>
</dbReference>
<dbReference type="Proteomes" id="UP000325780">
    <property type="component" value="Unassembled WGS sequence"/>
</dbReference>
<evidence type="ECO:0000313" key="6">
    <source>
        <dbReference type="Proteomes" id="UP000325780"/>
    </source>
</evidence>
<reference evidence="5 6" key="1">
    <citation type="submission" date="2019-04" db="EMBL/GenBank/DDBJ databases">
        <title>Friends and foes A comparative genomics study of 23 Aspergillus species from section Flavi.</title>
        <authorList>
            <consortium name="DOE Joint Genome Institute"/>
            <person name="Kjaerbolling I."/>
            <person name="Vesth T."/>
            <person name="Frisvad J.C."/>
            <person name="Nybo J.L."/>
            <person name="Theobald S."/>
            <person name="Kildgaard S."/>
            <person name="Isbrandt T."/>
            <person name="Kuo A."/>
            <person name="Sato A."/>
            <person name="Lyhne E.K."/>
            <person name="Kogle M.E."/>
            <person name="Wiebenga A."/>
            <person name="Kun R.S."/>
            <person name="Lubbers R.J."/>
            <person name="Makela M.R."/>
            <person name="Barry K."/>
            <person name="Chovatia M."/>
            <person name="Clum A."/>
            <person name="Daum C."/>
            <person name="Haridas S."/>
            <person name="He G."/>
            <person name="LaButti K."/>
            <person name="Lipzen A."/>
            <person name="Mondo S."/>
            <person name="Riley R."/>
            <person name="Salamov A."/>
            <person name="Simmons B.A."/>
            <person name="Magnuson J.K."/>
            <person name="Henrissat B."/>
            <person name="Mortensen U.H."/>
            <person name="Larsen T.O."/>
            <person name="Devries R.P."/>
            <person name="Grigoriev I.V."/>
            <person name="Machida M."/>
            <person name="Baker S.E."/>
            <person name="Andersen M.R."/>
        </authorList>
    </citation>
    <scope>NUCLEOTIDE SEQUENCE [LARGE SCALE GENOMIC DNA]</scope>
    <source>
        <strain evidence="5 6">IBT 18842</strain>
    </source>
</reference>
<dbReference type="PROSITE" id="PS00122">
    <property type="entry name" value="CARBOXYLESTERASE_B_1"/>
    <property type="match status" value="1"/>
</dbReference>
<dbReference type="GO" id="GO:0016787">
    <property type="term" value="F:hydrolase activity"/>
    <property type="evidence" value="ECO:0007669"/>
    <property type="project" value="UniProtKB-KW"/>
</dbReference>
<dbReference type="InterPro" id="IPR019819">
    <property type="entry name" value="Carboxylesterase_B_CS"/>
</dbReference>
<dbReference type="PANTHER" id="PTHR11559">
    <property type="entry name" value="CARBOXYLESTERASE"/>
    <property type="match status" value="1"/>
</dbReference>
<organism evidence="5 6">
    <name type="scientific">Aspergillus avenaceus</name>
    <dbReference type="NCBI Taxonomy" id="36643"/>
    <lineage>
        <taxon>Eukaryota</taxon>
        <taxon>Fungi</taxon>
        <taxon>Dikarya</taxon>
        <taxon>Ascomycota</taxon>
        <taxon>Pezizomycotina</taxon>
        <taxon>Eurotiomycetes</taxon>
        <taxon>Eurotiomycetidae</taxon>
        <taxon>Eurotiales</taxon>
        <taxon>Aspergillaceae</taxon>
        <taxon>Aspergillus</taxon>
        <taxon>Aspergillus subgen. Circumdati</taxon>
    </lineage>
</organism>
<name>A0A5N6TVZ2_ASPAV</name>
<proteinExistence type="inferred from homology"/>
<feature type="chain" id="PRO_5031609066" description="Carboxylic ester hydrolase" evidence="3">
    <location>
        <begin position="25"/>
        <end position="534"/>
    </location>
</feature>
<evidence type="ECO:0000259" key="4">
    <source>
        <dbReference type="Pfam" id="PF00135"/>
    </source>
</evidence>
<accession>A0A5N6TVZ2</accession>
<dbReference type="OrthoDB" id="408631at2759"/>
<evidence type="ECO:0000256" key="3">
    <source>
        <dbReference type="RuleBase" id="RU361235"/>
    </source>
</evidence>
<dbReference type="Pfam" id="PF00135">
    <property type="entry name" value="COesterase"/>
    <property type="match status" value="1"/>
</dbReference>
<dbReference type="EC" id="3.1.1.-" evidence="3"/>
<dbReference type="InterPro" id="IPR029058">
    <property type="entry name" value="AB_hydrolase_fold"/>
</dbReference>
<keyword evidence="3" id="KW-0732">Signal</keyword>
<feature type="domain" description="Carboxylesterase type B" evidence="4">
    <location>
        <begin position="26"/>
        <end position="504"/>
    </location>
</feature>
<evidence type="ECO:0000256" key="1">
    <source>
        <dbReference type="ARBA" id="ARBA00005964"/>
    </source>
</evidence>
<comment type="similarity">
    <text evidence="1 3">Belongs to the type-B carboxylesterase/lipase family.</text>
</comment>
<dbReference type="Gene3D" id="3.40.50.1820">
    <property type="entry name" value="alpha/beta hydrolase"/>
    <property type="match status" value="1"/>
</dbReference>
<gene>
    <name evidence="5" type="ORF">BDV25DRAFT_154286</name>
</gene>
<sequence length="534" mass="58400">MHIPFSNNALYLLLSVCGIIACIAADPTATIASGVLIGTTLTPSNAPDATMNAYLGVPYAKSPPERFSPPERPEAWSDPRNAKEVSAACPQDKPQSNTTLEEYLTLKAASSVQQSEDCLYLNVYAPQDASPSKLKEVMFWVHGGNLVGGSASESVYNGASLAVNADIVLVTINYRLNFFGFSNAPGNAGEQNSGFLDQRLALEWVRENINAFGGDPNKVTIFGESAGGYSVKYLLAKPPPGPPFRAAIIESQETLLPGNASMNYQNVSDHFGCSDIDCLRQVPWREIQGYVANASLYFKPVTDNVTYVADIRDSARTGEFANVPLLIGTNKDELSGVVWLLKERANVAGMQLPVDLALKYVLTQMLHLSDTITNIFINSLKALVNNNLTWESFSRMVTDTAFTCTTGGIANYTADHGRKVWRYRYSYNWDDSNTFPGQGAVHTAELPLVFGYYTEDQATDQVVALSRYMQDTWSKFVKDPYNGPGWDMVGTNQSAELADIGYGNSTGMQPIPFWQIDSFCGTLIKYAELIGVAW</sequence>
<keyword evidence="6" id="KW-1185">Reference proteome</keyword>
<dbReference type="AlphaFoldDB" id="A0A5N6TVZ2"/>
<dbReference type="InterPro" id="IPR002018">
    <property type="entry name" value="CarbesteraseB"/>
</dbReference>